<gene>
    <name evidence="2" type="ORF">OCBIM_22006715mg</name>
</gene>
<dbReference type="PANTHER" id="PTHR46361:SF3">
    <property type="entry name" value="ELECTRON CARRIER_ PROTEIN DISULFIDE OXIDOREDUCTASE"/>
    <property type="match status" value="1"/>
</dbReference>
<protein>
    <recommendedName>
        <fullName evidence="1">DUF547 domain-containing protein</fullName>
    </recommendedName>
</protein>
<name>A0A0L8FVP2_OCTBM</name>
<dbReference type="OrthoDB" id="418495at2759"/>
<sequence length="291" mass="33081">MSVKPPSPLQVVVYNEIPPPKESVASGTPPKTSDVVESLRSAFSSLKTKFISKDGRSVNYQKLKTSAELKNLEKEVQKLVRINLEDLSIDDQKALFINLFNILTIHAISLQPTLPQSIRNISHFWDRTAYQIGSETYTLNDIEHGILRGNKPPPTHIELPFGPKDARLKFVMKPDSRIHFALVWGCKSSPQINIYQGKNLESSLEEAMKTFCVQEVCMFTEINEIWLPSLFKWYQKDFGKSDTDAVRSVMPYLSKETKNRAELLLLALDRIGNVNLKLTPYEWQLNNSGTV</sequence>
<evidence type="ECO:0000259" key="1">
    <source>
        <dbReference type="Pfam" id="PF04784"/>
    </source>
</evidence>
<dbReference type="AlphaFoldDB" id="A0A0L8FVP2"/>
<proteinExistence type="predicted"/>
<feature type="domain" description="DUF547" evidence="1">
    <location>
        <begin position="85"/>
        <end position="211"/>
    </location>
</feature>
<reference evidence="2" key="1">
    <citation type="submission" date="2015-07" db="EMBL/GenBank/DDBJ databases">
        <title>MeaNS - Measles Nucleotide Surveillance Program.</title>
        <authorList>
            <person name="Tran T."/>
            <person name="Druce J."/>
        </authorList>
    </citation>
    <scope>NUCLEOTIDE SEQUENCE</scope>
    <source>
        <strain evidence="2">UCB-OBI-ISO-001</strain>
        <tissue evidence="2">Gonad</tissue>
    </source>
</reference>
<dbReference type="InterPro" id="IPR006869">
    <property type="entry name" value="DUF547"/>
</dbReference>
<evidence type="ECO:0000313" key="2">
    <source>
        <dbReference type="EMBL" id="KOF68694.1"/>
    </source>
</evidence>
<dbReference type="STRING" id="37653.A0A0L8FVP2"/>
<dbReference type="EMBL" id="KQ426075">
    <property type="protein sequence ID" value="KOF68694.1"/>
    <property type="molecule type" value="Genomic_DNA"/>
</dbReference>
<organism evidence="2">
    <name type="scientific">Octopus bimaculoides</name>
    <name type="common">California two-spotted octopus</name>
    <dbReference type="NCBI Taxonomy" id="37653"/>
    <lineage>
        <taxon>Eukaryota</taxon>
        <taxon>Metazoa</taxon>
        <taxon>Spiralia</taxon>
        <taxon>Lophotrochozoa</taxon>
        <taxon>Mollusca</taxon>
        <taxon>Cephalopoda</taxon>
        <taxon>Coleoidea</taxon>
        <taxon>Octopodiformes</taxon>
        <taxon>Octopoda</taxon>
        <taxon>Incirrata</taxon>
        <taxon>Octopodidae</taxon>
        <taxon>Octopus</taxon>
    </lineage>
</organism>
<dbReference type="Pfam" id="PF04784">
    <property type="entry name" value="DUF547"/>
    <property type="match status" value="1"/>
</dbReference>
<dbReference type="KEGG" id="obi:106880898"/>
<dbReference type="PANTHER" id="PTHR46361">
    <property type="entry name" value="ELECTRON CARRIER/ PROTEIN DISULFIDE OXIDOREDUCTASE"/>
    <property type="match status" value="1"/>
</dbReference>
<accession>A0A0L8FVP2</accession>